<comment type="caution">
    <text evidence="1">The sequence shown here is derived from an EMBL/GenBank/DDBJ whole genome shotgun (WGS) entry which is preliminary data.</text>
</comment>
<evidence type="ECO:0000313" key="1">
    <source>
        <dbReference type="EMBL" id="RYR40622.1"/>
    </source>
</evidence>
<reference evidence="1 2" key="1">
    <citation type="submission" date="2019-01" db="EMBL/GenBank/DDBJ databases">
        <title>Sequencing of cultivated peanut Arachis hypogaea provides insights into genome evolution and oil improvement.</title>
        <authorList>
            <person name="Chen X."/>
        </authorList>
    </citation>
    <scope>NUCLEOTIDE SEQUENCE [LARGE SCALE GENOMIC DNA]</scope>
    <source>
        <strain evidence="2">cv. Fuhuasheng</strain>
        <tissue evidence="1">Leaves</tissue>
    </source>
</reference>
<evidence type="ECO:0000313" key="2">
    <source>
        <dbReference type="Proteomes" id="UP000289738"/>
    </source>
</evidence>
<protein>
    <submittedName>
        <fullName evidence="1">Uncharacterized protein</fullName>
    </submittedName>
</protein>
<keyword evidence="2" id="KW-1185">Reference proteome</keyword>
<dbReference type="Proteomes" id="UP000289738">
    <property type="component" value="Chromosome A09"/>
</dbReference>
<dbReference type="AlphaFoldDB" id="A0A445BPP8"/>
<accession>A0A445BPP8</accession>
<sequence length="109" mass="11958">MVSQLLCFRANSIAKHSFSSVTISVMYGLLEDLLDTEAIAISTALQTELLSKSPCNLVSTIHFTSPFASIDLTHSLIAKYLLWIQVTRSPRNDSCYMCAAVNRKASGQT</sequence>
<gene>
    <name evidence="1" type="ORF">Ahy_A09g046373</name>
</gene>
<name>A0A445BPP8_ARAHY</name>
<proteinExistence type="predicted"/>
<organism evidence="1 2">
    <name type="scientific">Arachis hypogaea</name>
    <name type="common">Peanut</name>
    <dbReference type="NCBI Taxonomy" id="3818"/>
    <lineage>
        <taxon>Eukaryota</taxon>
        <taxon>Viridiplantae</taxon>
        <taxon>Streptophyta</taxon>
        <taxon>Embryophyta</taxon>
        <taxon>Tracheophyta</taxon>
        <taxon>Spermatophyta</taxon>
        <taxon>Magnoliopsida</taxon>
        <taxon>eudicotyledons</taxon>
        <taxon>Gunneridae</taxon>
        <taxon>Pentapetalae</taxon>
        <taxon>rosids</taxon>
        <taxon>fabids</taxon>
        <taxon>Fabales</taxon>
        <taxon>Fabaceae</taxon>
        <taxon>Papilionoideae</taxon>
        <taxon>50 kb inversion clade</taxon>
        <taxon>dalbergioids sensu lato</taxon>
        <taxon>Dalbergieae</taxon>
        <taxon>Pterocarpus clade</taxon>
        <taxon>Arachis</taxon>
    </lineage>
</organism>
<dbReference type="EMBL" id="SDMP01000009">
    <property type="protein sequence ID" value="RYR40622.1"/>
    <property type="molecule type" value="Genomic_DNA"/>
</dbReference>